<evidence type="ECO:0000313" key="1">
    <source>
        <dbReference type="EMBL" id="JAD73655.1"/>
    </source>
</evidence>
<protein>
    <submittedName>
        <fullName evidence="1">Uncharacterized protein</fullName>
    </submittedName>
</protein>
<name>A0A0A9CJW8_ARUDO</name>
<dbReference type="EMBL" id="GBRH01224240">
    <property type="protein sequence ID" value="JAD73655.1"/>
    <property type="molecule type" value="Transcribed_RNA"/>
</dbReference>
<dbReference type="AlphaFoldDB" id="A0A0A9CJW8"/>
<reference evidence="1" key="1">
    <citation type="submission" date="2014-09" db="EMBL/GenBank/DDBJ databases">
        <authorList>
            <person name="Magalhaes I.L.F."/>
            <person name="Oliveira U."/>
            <person name="Santos F.R."/>
            <person name="Vidigal T.H.D.A."/>
            <person name="Brescovit A.D."/>
            <person name="Santos A.J."/>
        </authorList>
    </citation>
    <scope>NUCLEOTIDE SEQUENCE</scope>
    <source>
        <tissue evidence="1">Shoot tissue taken approximately 20 cm above the soil surface</tissue>
    </source>
</reference>
<reference evidence="1" key="2">
    <citation type="journal article" date="2015" name="Data Brief">
        <title>Shoot transcriptome of the giant reed, Arundo donax.</title>
        <authorList>
            <person name="Barrero R.A."/>
            <person name="Guerrero F.D."/>
            <person name="Moolhuijzen P."/>
            <person name="Goolsby J.A."/>
            <person name="Tidwell J."/>
            <person name="Bellgard S.E."/>
            <person name="Bellgard M.I."/>
        </authorList>
    </citation>
    <scope>NUCLEOTIDE SEQUENCE</scope>
    <source>
        <tissue evidence="1">Shoot tissue taken approximately 20 cm above the soil surface</tissue>
    </source>
</reference>
<accession>A0A0A9CJW8</accession>
<proteinExistence type="predicted"/>
<sequence>MAGARRVAVLNPGMWGFSLPRCVCSDAERGKVGNRA</sequence>
<organism evidence="1">
    <name type="scientific">Arundo donax</name>
    <name type="common">Giant reed</name>
    <name type="synonym">Donax arundinaceus</name>
    <dbReference type="NCBI Taxonomy" id="35708"/>
    <lineage>
        <taxon>Eukaryota</taxon>
        <taxon>Viridiplantae</taxon>
        <taxon>Streptophyta</taxon>
        <taxon>Embryophyta</taxon>
        <taxon>Tracheophyta</taxon>
        <taxon>Spermatophyta</taxon>
        <taxon>Magnoliopsida</taxon>
        <taxon>Liliopsida</taxon>
        <taxon>Poales</taxon>
        <taxon>Poaceae</taxon>
        <taxon>PACMAD clade</taxon>
        <taxon>Arundinoideae</taxon>
        <taxon>Arundineae</taxon>
        <taxon>Arundo</taxon>
    </lineage>
</organism>